<dbReference type="EMBL" id="MRZV01000130">
    <property type="protein sequence ID" value="PIK57868.1"/>
    <property type="molecule type" value="Genomic_DNA"/>
</dbReference>
<sequence length="405" mass="47539">MLTKDDFSIVRVYSESIEQQDFPMPGVNRIERKFGSKDETKMDPRHRNISLHHRIRAESSRYAHKILTIERNLRDDPVRITKAMKKEIATLRDLIDKAMVIKVPNVPEVKLRERERQLHGCVFGLFDPENGLMTIKQTNQLVSLVLCINAIGPLVISVTLVMWSSWFNVVARERKTVNKVLMYKQKLYRPIILEPHARELGAEKSLMEKYQKRAITLNIQYRMHEEICRFPSEAFYEGELQTAQAVKNRGFDEQTGRIWPNGPDYPRVFCHVVGVEEMLTVRSEEGNEMSRSNPLEIYQVVRIAKFLVNRLKVRHDSWQFCRSIDYSVRRSKNNSRRQTWEGWKIRHLGFTMDENQMNVAMTRARRGHIVVGNKFLLGTLDKWKNMLEKYEETNSLLPASTFLSD</sequence>
<comment type="caution">
    <text evidence="3">The sequence shown here is derived from an EMBL/GenBank/DDBJ whole genome shotgun (WGS) entry which is preliminary data.</text>
</comment>
<feature type="domain" description="DNA2/NAM7 helicase-like C-terminal" evidence="2">
    <location>
        <begin position="330"/>
        <end position="374"/>
    </location>
</feature>
<name>A0A2G8LC64_STIJA</name>
<keyword evidence="4" id="KW-1185">Reference proteome</keyword>
<keyword evidence="1" id="KW-1133">Transmembrane helix</keyword>
<reference evidence="3 4" key="1">
    <citation type="journal article" date="2017" name="PLoS Biol.">
        <title>The sea cucumber genome provides insights into morphological evolution and visceral regeneration.</title>
        <authorList>
            <person name="Zhang X."/>
            <person name="Sun L."/>
            <person name="Yuan J."/>
            <person name="Sun Y."/>
            <person name="Gao Y."/>
            <person name="Zhang L."/>
            <person name="Li S."/>
            <person name="Dai H."/>
            <person name="Hamel J.F."/>
            <person name="Liu C."/>
            <person name="Yu Y."/>
            <person name="Liu S."/>
            <person name="Lin W."/>
            <person name="Guo K."/>
            <person name="Jin S."/>
            <person name="Xu P."/>
            <person name="Storey K.B."/>
            <person name="Huan P."/>
            <person name="Zhang T."/>
            <person name="Zhou Y."/>
            <person name="Zhang J."/>
            <person name="Lin C."/>
            <person name="Li X."/>
            <person name="Xing L."/>
            <person name="Huo D."/>
            <person name="Sun M."/>
            <person name="Wang L."/>
            <person name="Mercier A."/>
            <person name="Li F."/>
            <person name="Yang H."/>
            <person name="Xiang J."/>
        </authorList>
    </citation>
    <scope>NUCLEOTIDE SEQUENCE [LARGE SCALE GENOMIC DNA]</scope>
    <source>
        <strain evidence="3">Shaxun</strain>
        <tissue evidence="3">Muscle</tissue>
    </source>
</reference>
<dbReference type="InterPro" id="IPR047187">
    <property type="entry name" value="SF1_C_Upf1"/>
</dbReference>
<dbReference type="PANTHER" id="PTHR14928">
    <property type="entry name" value="MICRO-RNA BINDING ZINC FINGER CCCH DOMAIN-CONTAINING PROTEIN 7"/>
    <property type="match status" value="1"/>
</dbReference>
<dbReference type="InterPro" id="IPR027417">
    <property type="entry name" value="P-loop_NTPase"/>
</dbReference>
<dbReference type="Proteomes" id="UP000230750">
    <property type="component" value="Unassembled WGS sequence"/>
</dbReference>
<keyword evidence="3" id="KW-0547">Nucleotide-binding</keyword>
<keyword evidence="3" id="KW-0347">Helicase</keyword>
<accession>A0A2G8LC64</accession>
<keyword evidence="3" id="KW-0067">ATP-binding</keyword>
<feature type="transmembrane region" description="Helical" evidence="1">
    <location>
        <begin position="141"/>
        <end position="166"/>
    </location>
</feature>
<dbReference type="PANTHER" id="PTHR14928:SF14">
    <property type="entry name" value="ACETAZOLAMIDE CONFERRING RESISTANCE PROTEIN ZAM"/>
    <property type="match status" value="1"/>
</dbReference>
<dbReference type="Gene3D" id="3.40.50.300">
    <property type="entry name" value="P-loop containing nucleotide triphosphate hydrolases"/>
    <property type="match status" value="2"/>
</dbReference>
<proteinExistence type="predicted"/>
<evidence type="ECO:0000256" key="1">
    <source>
        <dbReference type="SAM" id="Phobius"/>
    </source>
</evidence>
<dbReference type="AlphaFoldDB" id="A0A2G8LC64"/>
<dbReference type="GO" id="GO:0035196">
    <property type="term" value="P:miRNA processing"/>
    <property type="evidence" value="ECO:0007669"/>
    <property type="project" value="TreeGrafter"/>
</dbReference>
<evidence type="ECO:0000313" key="3">
    <source>
        <dbReference type="EMBL" id="PIK57868.1"/>
    </source>
</evidence>
<dbReference type="STRING" id="307972.A0A2G8LC64"/>
<keyword evidence="1" id="KW-0812">Transmembrane</keyword>
<dbReference type="OrthoDB" id="2285229at2759"/>
<gene>
    <name evidence="3" type="ORF">BSL78_05251</name>
</gene>
<dbReference type="CDD" id="cd18808">
    <property type="entry name" value="SF1_C_Upf1"/>
    <property type="match status" value="1"/>
</dbReference>
<evidence type="ECO:0000313" key="4">
    <source>
        <dbReference type="Proteomes" id="UP000230750"/>
    </source>
</evidence>
<protein>
    <submittedName>
        <fullName evidence="3">Putative helicase with zinc finger domain 2-like</fullName>
    </submittedName>
</protein>
<evidence type="ECO:0000259" key="2">
    <source>
        <dbReference type="Pfam" id="PF13087"/>
    </source>
</evidence>
<dbReference type="GO" id="GO:0035198">
    <property type="term" value="F:miRNA binding"/>
    <property type="evidence" value="ECO:0007669"/>
    <property type="project" value="InterPro"/>
</dbReference>
<dbReference type="SUPFAM" id="SSF52540">
    <property type="entry name" value="P-loop containing nucleoside triphosphate hydrolases"/>
    <property type="match status" value="1"/>
</dbReference>
<dbReference type="GO" id="GO:0004386">
    <property type="term" value="F:helicase activity"/>
    <property type="evidence" value="ECO:0007669"/>
    <property type="project" value="UniProtKB-KW"/>
</dbReference>
<dbReference type="Pfam" id="PF13087">
    <property type="entry name" value="AAA_12"/>
    <property type="match status" value="2"/>
</dbReference>
<dbReference type="InterPro" id="IPR041679">
    <property type="entry name" value="DNA2/NAM7-like_C"/>
</dbReference>
<organism evidence="3 4">
    <name type="scientific">Stichopus japonicus</name>
    <name type="common">Sea cucumber</name>
    <dbReference type="NCBI Taxonomy" id="307972"/>
    <lineage>
        <taxon>Eukaryota</taxon>
        <taxon>Metazoa</taxon>
        <taxon>Echinodermata</taxon>
        <taxon>Eleutherozoa</taxon>
        <taxon>Echinozoa</taxon>
        <taxon>Holothuroidea</taxon>
        <taxon>Aspidochirotacea</taxon>
        <taxon>Aspidochirotida</taxon>
        <taxon>Stichopodidae</taxon>
        <taxon>Apostichopus</taxon>
    </lineage>
</organism>
<dbReference type="InterPro" id="IPR039691">
    <property type="entry name" value="ZC3H7A/B"/>
</dbReference>
<keyword evidence="3" id="KW-0378">Hydrolase</keyword>
<keyword evidence="1" id="KW-0472">Membrane</keyword>
<feature type="domain" description="DNA2/NAM7 helicase-like C-terminal" evidence="2">
    <location>
        <begin position="204"/>
        <end position="313"/>
    </location>
</feature>